<reference evidence="3 4" key="1">
    <citation type="submission" date="2016-07" db="EMBL/GenBank/DDBJ databases">
        <title>Draft genome of the white-rot fungus Obba rivulosa 3A-2.</title>
        <authorList>
            <consortium name="DOE Joint Genome Institute"/>
            <person name="Miettinen O."/>
            <person name="Riley R."/>
            <person name="Acob R."/>
            <person name="Barry K."/>
            <person name="Cullen D."/>
            <person name="De Vries R."/>
            <person name="Hainaut M."/>
            <person name="Hatakka A."/>
            <person name="Henrissat B."/>
            <person name="Hilden K."/>
            <person name="Kuo R."/>
            <person name="Labutti K."/>
            <person name="Lipzen A."/>
            <person name="Makela M.R."/>
            <person name="Sandor L."/>
            <person name="Spatafora J.W."/>
            <person name="Grigoriev I.V."/>
            <person name="Hibbett D.S."/>
        </authorList>
    </citation>
    <scope>NUCLEOTIDE SEQUENCE [LARGE SCALE GENOMIC DNA]</scope>
    <source>
        <strain evidence="3 4">3A-2</strain>
    </source>
</reference>
<organism evidence="3 4">
    <name type="scientific">Obba rivulosa</name>
    <dbReference type="NCBI Taxonomy" id="1052685"/>
    <lineage>
        <taxon>Eukaryota</taxon>
        <taxon>Fungi</taxon>
        <taxon>Dikarya</taxon>
        <taxon>Basidiomycota</taxon>
        <taxon>Agaricomycotina</taxon>
        <taxon>Agaricomycetes</taxon>
        <taxon>Polyporales</taxon>
        <taxon>Gelatoporiaceae</taxon>
        <taxon>Obba</taxon>
    </lineage>
</organism>
<sequence>EAMAECARRLRGHDEDMVRASKEEIDALLVFAGLFSTVLTAFNVETYGLLQASPPPAPDPNTQIFLQMLAQLSILTGNNSAPQPMAQVPQTPVNTQPSASAV</sequence>
<dbReference type="EMBL" id="KV722370">
    <property type="protein sequence ID" value="OCH92356.1"/>
    <property type="molecule type" value="Genomic_DNA"/>
</dbReference>
<evidence type="ECO:0000256" key="1">
    <source>
        <dbReference type="SAM" id="MobiDB-lite"/>
    </source>
</evidence>
<name>A0A8E2AWR2_9APHY</name>
<keyword evidence="4" id="KW-1185">Reference proteome</keyword>
<proteinExistence type="predicted"/>
<dbReference type="InterPro" id="IPR045338">
    <property type="entry name" value="DUF6535"/>
</dbReference>
<dbReference type="AlphaFoldDB" id="A0A8E2AWR2"/>
<protein>
    <recommendedName>
        <fullName evidence="2">DUF6535 domain-containing protein</fullName>
    </recommendedName>
</protein>
<feature type="non-terminal residue" evidence="3">
    <location>
        <position position="1"/>
    </location>
</feature>
<dbReference type="Pfam" id="PF20153">
    <property type="entry name" value="DUF6535"/>
    <property type="match status" value="1"/>
</dbReference>
<feature type="region of interest" description="Disordered" evidence="1">
    <location>
        <begin position="79"/>
        <end position="102"/>
    </location>
</feature>
<evidence type="ECO:0000313" key="4">
    <source>
        <dbReference type="Proteomes" id="UP000250043"/>
    </source>
</evidence>
<feature type="domain" description="DUF6535" evidence="2">
    <location>
        <begin position="6"/>
        <end position="101"/>
    </location>
</feature>
<accession>A0A8E2AWR2</accession>
<dbReference type="Proteomes" id="UP000250043">
    <property type="component" value="Unassembled WGS sequence"/>
</dbReference>
<evidence type="ECO:0000259" key="2">
    <source>
        <dbReference type="Pfam" id="PF20153"/>
    </source>
</evidence>
<evidence type="ECO:0000313" key="3">
    <source>
        <dbReference type="EMBL" id="OCH92356.1"/>
    </source>
</evidence>
<gene>
    <name evidence="3" type="ORF">OBBRIDRAFT_726968</name>
</gene>
<dbReference type="OrthoDB" id="2753780at2759"/>